<accession>A0A067SUS9</accession>
<dbReference type="HOGENOM" id="CLU_2960926_0_0_1"/>
<dbReference type="EMBL" id="KL142385">
    <property type="protein sequence ID" value="KDR73822.1"/>
    <property type="molecule type" value="Genomic_DNA"/>
</dbReference>
<sequence>MMKDITPSEFVVIGSKFHHEIHWCKNTSQGIWTSSGVQEGRYKGQSKSIYSDFYDSQNL</sequence>
<evidence type="ECO:0000313" key="1">
    <source>
        <dbReference type="EMBL" id="KDR73822.1"/>
    </source>
</evidence>
<name>A0A067SUS9_GALM3</name>
<organism evidence="1 2">
    <name type="scientific">Galerina marginata (strain CBS 339.88)</name>
    <dbReference type="NCBI Taxonomy" id="685588"/>
    <lineage>
        <taxon>Eukaryota</taxon>
        <taxon>Fungi</taxon>
        <taxon>Dikarya</taxon>
        <taxon>Basidiomycota</taxon>
        <taxon>Agaricomycotina</taxon>
        <taxon>Agaricomycetes</taxon>
        <taxon>Agaricomycetidae</taxon>
        <taxon>Agaricales</taxon>
        <taxon>Agaricineae</taxon>
        <taxon>Strophariaceae</taxon>
        <taxon>Galerina</taxon>
    </lineage>
</organism>
<dbReference type="Proteomes" id="UP000027222">
    <property type="component" value="Unassembled WGS sequence"/>
</dbReference>
<protein>
    <submittedName>
        <fullName evidence="1">Uncharacterized protein</fullName>
    </submittedName>
</protein>
<gene>
    <name evidence="1" type="ORF">GALMADRAFT_251652</name>
</gene>
<proteinExistence type="predicted"/>
<keyword evidence="2" id="KW-1185">Reference proteome</keyword>
<dbReference type="AlphaFoldDB" id="A0A067SUS9"/>
<reference evidence="2" key="1">
    <citation type="journal article" date="2014" name="Proc. Natl. Acad. Sci. U.S.A.">
        <title>Extensive sampling of basidiomycete genomes demonstrates inadequacy of the white-rot/brown-rot paradigm for wood decay fungi.</title>
        <authorList>
            <person name="Riley R."/>
            <person name="Salamov A.A."/>
            <person name="Brown D.W."/>
            <person name="Nagy L.G."/>
            <person name="Floudas D."/>
            <person name="Held B.W."/>
            <person name="Levasseur A."/>
            <person name="Lombard V."/>
            <person name="Morin E."/>
            <person name="Otillar R."/>
            <person name="Lindquist E.A."/>
            <person name="Sun H."/>
            <person name="LaButti K.M."/>
            <person name="Schmutz J."/>
            <person name="Jabbour D."/>
            <person name="Luo H."/>
            <person name="Baker S.E."/>
            <person name="Pisabarro A.G."/>
            <person name="Walton J.D."/>
            <person name="Blanchette R.A."/>
            <person name="Henrissat B."/>
            <person name="Martin F."/>
            <person name="Cullen D."/>
            <person name="Hibbett D.S."/>
            <person name="Grigoriev I.V."/>
        </authorList>
    </citation>
    <scope>NUCLEOTIDE SEQUENCE [LARGE SCALE GENOMIC DNA]</scope>
    <source>
        <strain evidence="2">CBS 339.88</strain>
    </source>
</reference>
<evidence type="ECO:0000313" key="2">
    <source>
        <dbReference type="Proteomes" id="UP000027222"/>
    </source>
</evidence>